<gene>
    <name evidence="1" type="ORF">CYLTODRAFT_361014</name>
</gene>
<reference evidence="1 2" key="1">
    <citation type="journal article" date="2015" name="Fungal Genet. Biol.">
        <title>Evolution of novel wood decay mechanisms in Agaricales revealed by the genome sequences of Fistulina hepatica and Cylindrobasidium torrendii.</title>
        <authorList>
            <person name="Floudas D."/>
            <person name="Held B.W."/>
            <person name="Riley R."/>
            <person name="Nagy L.G."/>
            <person name="Koehler G."/>
            <person name="Ransdell A.S."/>
            <person name="Younus H."/>
            <person name="Chow J."/>
            <person name="Chiniquy J."/>
            <person name="Lipzen A."/>
            <person name="Tritt A."/>
            <person name="Sun H."/>
            <person name="Haridas S."/>
            <person name="LaButti K."/>
            <person name="Ohm R.A."/>
            <person name="Kues U."/>
            <person name="Blanchette R.A."/>
            <person name="Grigoriev I.V."/>
            <person name="Minto R.E."/>
            <person name="Hibbett D.S."/>
        </authorList>
    </citation>
    <scope>NUCLEOTIDE SEQUENCE [LARGE SCALE GENOMIC DNA]</scope>
    <source>
        <strain evidence="1 2">FP15055 ss-10</strain>
    </source>
</reference>
<dbReference type="AlphaFoldDB" id="A0A0D7AXY8"/>
<evidence type="ECO:0000313" key="2">
    <source>
        <dbReference type="Proteomes" id="UP000054007"/>
    </source>
</evidence>
<proteinExistence type="predicted"/>
<protein>
    <submittedName>
        <fullName evidence="1">Uncharacterized protein</fullName>
    </submittedName>
</protein>
<accession>A0A0D7AXY8</accession>
<keyword evidence="2" id="KW-1185">Reference proteome</keyword>
<dbReference type="STRING" id="1314674.A0A0D7AXY8"/>
<dbReference type="Proteomes" id="UP000054007">
    <property type="component" value="Unassembled WGS sequence"/>
</dbReference>
<evidence type="ECO:0000313" key="1">
    <source>
        <dbReference type="EMBL" id="KIY62739.1"/>
    </source>
</evidence>
<dbReference type="OrthoDB" id="2404451at2759"/>
<dbReference type="EMBL" id="KN880752">
    <property type="protein sequence ID" value="KIY62739.1"/>
    <property type="molecule type" value="Genomic_DNA"/>
</dbReference>
<organism evidence="1 2">
    <name type="scientific">Cylindrobasidium torrendii FP15055 ss-10</name>
    <dbReference type="NCBI Taxonomy" id="1314674"/>
    <lineage>
        <taxon>Eukaryota</taxon>
        <taxon>Fungi</taxon>
        <taxon>Dikarya</taxon>
        <taxon>Basidiomycota</taxon>
        <taxon>Agaricomycotina</taxon>
        <taxon>Agaricomycetes</taxon>
        <taxon>Agaricomycetidae</taxon>
        <taxon>Agaricales</taxon>
        <taxon>Marasmiineae</taxon>
        <taxon>Physalacriaceae</taxon>
        <taxon>Cylindrobasidium</taxon>
    </lineage>
</organism>
<name>A0A0D7AXY8_9AGAR</name>
<sequence length="253" mass="28663">MPAISKLMRMKGHNGIYPCRACFIAGVRDDSPGNRSNTHYTPLFRNDSPYDPLDLPRRTHDQYVRQAIHVEEAPSDAAAKRRAREYGINGLSILASLSSISFPESFPHDFMHLGLENVIKTLISLWVGTFKGIDVGCEDYELPPSVIQAIGDACDQAGDTTPSSFGARVPNLATKHYEFIAETYLLFTTMLGPIVLQNRFKHQKYYNHFVDLVQLFLHCLVLSISRQTVEQDLRVGFAKWVEKYEQFVINYAC</sequence>